<evidence type="ECO:0000256" key="1">
    <source>
        <dbReference type="SAM" id="MobiDB-lite"/>
    </source>
</evidence>
<dbReference type="Proteomes" id="UP001168972">
    <property type="component" value="Unassembled WGS sequence"/>
</dbReference>
<dbReference type="EMBL" id="JAQQBR010000005">
    <property type="protein sequence ID" value="KAK0175098.1"/>
    <property type="molecule type" value="Genomic_DNA"/>
</dbReference>
<accession>A0AA39FSX4</accession>
<comment type="caution">
    <text evidence="2">The sequence shown here is derived from an EMBL/GenBank/DDBJ whole genome shotgun (WGS) entry which is preliminary data.</text>
</comment>
<proteinExistence type="predicted"/>
<evidence type="ECO:0000313" key="3">
    <source>
        <dbReference type="Proteomes" id="UP001168972"/>
    </source>
</evidence>
<keyword evidence="3" id="KW-1185">Reference proteome</keyword>
<protein>
    <submittedName>
        <fullName evidence="2">Uncharacterized protein</fullName>
    </submittedName>
</protein>
<reference evidence="2" key="1">
    <citation type="journal article" date="2023" name="bioRxiv">
        <title>Scaffold-level genome assemblies of two parasitoid biocontrol wasps reveal the parthenogenesis mechanism and an associated novel virus.</title>
        <authorList>
            <person name="Inwood S."/>
            <person name="Skelly J."/>
            <person name="Guhlin J."/>
            <person name="Harrop T."/>
            <person name="Goldson S."/>
            <person name="Dearden P."/>
        </authorList>
    </citation>
    <scope>NUCLEOTIDE SEQUENCE</scope>
    <source>
        <strain evidence="2">Lincoln</strain>
        <tissue evidence="2">Whole body</tissue>
    </source>
</reference>
<evidence type="ECO:0000313" key="2">
    <source>
        <dbReference type="EMBL" id="KAK0175098.1"/>
    </source>
</evidence>
<gene>
    <name evidence="2" type="ORF">PV327_008878</name>
</gene>
<feature type="compositionally biased region" description="Basic and acidic residues" evidence="1">
    <location>
        <begin position="75"/>
        <end position="93"/>
    </location>
</feature>
<organism evidence="2 3">
    <name type="scientific">Microctonus hyperodae</name>
    <name type="common">Parasitoid wasp</name>
    <dbReference type="NCBI Taxonomy" id="165561"/>
    <lineage>
        <taxon>Eukaryota</taxon>
        <taxon>Metazoa</taxon>
        <taxon>Ecdysozoa</taxon>
        <taxon>Arthropoda</taxon>
        <taxon>Hexapoda</taxon>
        <taxon>Insecta</taxon>
        <taxon>Pterygota</taxon>
        <taxon>Neoptera</taxon>
        <taxon>Endopterygota</taxon>
        <taxon>Hymenoptera</taxon>
        <taxon>Apocrita</taxon>
        <taxon>Ichneumonoidea</taxon>
        <taxon>Braconidae</taxon>
        <taxon>Euphorinae</taxon>
        <taxon>Microctonus</taxon>
    </lineage>
</organism>
<feature type="region of interest" description="Disordered" evidence="1">
    <location>
        <begin position="68"/>
        <end position="105"/>
    </location>
</feature>
<reference evidence="2" key="2">
    <citation type="submission" date="2023-03" db="EMBL/GenBank/DDBJ databases">
        <authorList>
            <person name="Inwood S.N."/>
            <person name="Skelly J.G."/>
            <person name="Guhlin J."/>
            <person name="Harrop T.W.R."/>
            <person name="Goldson S.G."/>
            <person name="Dearden P.K."/>
        </authorList>
    </citation>
    <scope>NUCLEOTIDE SEQUENCE</scope>
    <source>
        <strain evidence="2">Lincoln</strain>
        <tissue evidence="2">Whole body</tissue>
    </source>
</reference>
<name>A0AA39FSX4_MICHY</name>
<dbReference type="AlphaFoldDB" id="A0AA39FSX4"/>
<sequence length="196" mass="23072">MIKNYQQWLLMEAHVLQYYFNIFSGYIQTKLNVLILPADFTKVVNRRIRVLKDEKSMIQEEKDIIKEKKRKAGKVSREDEKLEANSNLGDKRQRGNCSVSPEQSPPVKLPLASVTYDIGLPCTRGPSASYTQPISERNLLYSYNTDPRIDENRMNNHYYQPDQVVNYYNALYSNNTNQYVDNNEINGYYQPDRHRY</sequence>